<dbReference type="Proteomes" id="UP000548582">
    <property type="component" value="Unassembled WGS sequence"/>
</dbReference>
<protein>
    <submittedName>
        <fullName evidence="2">AlpA family phage regulatory protein</fullName>
    </submittedName>
</protein>
<sequence>MDTVKPDPHDISDVYLTRTRAAIYVKCSTKTLERLAVDGDGPPMIRLGKRRVAYAKADLDAWMRSRTFKSNAHEAATREQRS</sequence>
<evidence type="ECO:0000313" key="2">
    <source>
        <dbReference type="EMBL" id="NMJ42823.1"/>
    </source>
</evidence>
<organism evidence="2 3">
    <name type="scientific">Neoroseomonas marina</name>
    <dbReference type="NCBI Taxonomy" id="1232220"/>
    <lineage>
        <taxon>Bacteria</taxon>
        <taxon>Pseudomonadati</taxon>
        <taxon>Pseudomonadota</taxon>
        <taxon>Alphaproteobacteria</taxon>
        <taxon>Acetobacterales</taxon>
        <taxon>Acetobacteraceae</taxon>
        <taxon>Neoroseomonas</taxon>
    </lineage>
</organism>
<dbReference type="Pfam" id="PF12728">
    <property type="entry name" value="HTH_17"/>
    <property type="match status" value="1"/>
</dbReference>
<proteinExistence type="predicted"/>
<dbReference type="RefSeq" id="WP_170055041.1">
    <property type="nucleotide sequence ID" value="NZ_JABBKX010000005.1"/>
</dbReference>
<keyword evidence="3" id="KW-1185">Reference proteome</keyword>
<evidence type="ECO:0000313" key="3">
    <source>
        <dbReference type="Proteomes" id="UP000548582"/>
    </source>
</evidence>
<name>A0A848EHB8_9PROT</name>
<dbReference type="AlphaFoldDB" id="A0A848EHB8"/>
<accession>A0A848EHB8</accession>
<evidence type="ECO:0000259" key="1">
    <source>
        <dbReference type="Pfam" id="PF12728"/>
    </source>
</evidence>
<dbReference type="InterPro" id="IPR041657">
    <property type="entry name" value="HTH_17"/>
</dbReference>
<dbReference type="EMBL" id="JABBKX010000005">
    <property type="protein sequence ID" value="NMJ42823.1"/>
    <property type="molecule type" value="Genomic_DNA"/>
</dbReference>
<feature type="domain" description="Helix-turn-helix" evidence="1">
    <location>
        <begin position="15"/>
        <end position="66"/>
    </location>
</feature>
<reference evidence="2 3" key="1">
    <citation type="submission" date="2020-03" db="EMBL/GenBank/DDBJ databases">
        <authorList>
            <person name="Sun Q."/>
        </authorList>
    </citation>
    <scope>NUCLEOTIDE SEQUENCE [LARGE SCALE GENOMIC DNA]</scope>
    <source>
        <strain evidence="2 3">JC162</strain>
    </source>
</reference>
<comment type="caution">
    <text evidence="2">The sequence shown here is derived from an EMBL/GenBank/DDBJ whole genome shotgun (WGS) entry which is preliminary data.</text>
</comment>
<gene>
    <name evidence="2" type="ORF">GWK16_16375</name>
</gene>
<dbReference type="SUPFAM" id="SSF46955">
    <property type="entry name" value="Putative DNA-binding domain"/>
    <property type="match status" value="1"/>
</dbReference>
<dbReference type="InterPro" id="IPR009061">
    <property type="entry name" value="DNA-bd_dom_put_sf"/>
</dbReference>